<sequence length="111" mass="12390">MIRLKRTATISVIHPCLTAGLIYLCNWTLPSPGVKTRVKKNFLYITHSLSQMSTAWVWALRAMRLLKLVARRWLPPEVFTGLMANELAYLSGGIGAEDVVPVVQGLPDVTR</sequence>
<evidence type="ECO:0000313" key="2">
    <source>
        <dbReference type="Proteomes" id="UP000249789"/>
    </source>
</evidence>
<dbReference type="RefSeq" id="XP_040801817.1">
    <property type="nucleotide sequence ID" value="XM_040950838.1"/>
</dbReference>
<dbReference type="OrthoDB" id="2154091at2759"/>
<gene>
    <name evidence="1" type="ORF">BO72DRAFT_96497</name>
</gene>
<proteinExistence type="predicted"/>
<dbReference type="Proteomes" id="UP000249789">
    <property type="component" value="Unassembled WGS sequence"/>
</dbReference>
<keyword evidence="2" id="KW-1185">Reference proteome</keyword>
<dbReference type="EMBL" id="KZ824640">
    <property type="protein sequence ID" value="RAK77807.1"/>
    <property type="molecule type" value="Genomic_DNA"/>
</dbReference>
<evidence type="ECO:0000313" key="1">
    <source>
        <dbReference type="EMBL" id="RAK77807.1"/>
    </source>
</evidence>
<organism evidence="1 2">
    <name type="scientific">Aspergillus fijiensis CBS 313.89</name>
    <dbReference type="NCBI Taxonomy" id="1448319"/>
    <lineage>
        <taxon>Eukaryota</taxon>
        <taxon>Fungi</taxon>
        <taxon>Dikarya</taxon>
        <taxon>Ascomycota</taxon>
        <taxon>Pezizomycotina</taxon>
        <taxon>Eurotiomycetes</taxon>
        <taxon>Eurotiomycetidae</taxon>
        <taxon>Eurotiales</taxon>
        <taxon>Aspergillaceae</taxon>
        <taxon>Aspergillus</taxon>
    </lineage>
</organism>
<dbReference type="VEuPathDB" id="FungiDB:BO72DRAFT_96497"/>
<name>A0A8G1VZ11_9EURO</name>
<dbReference type="GeneID" id="63868173"/>
<dbReference type="AlphaFoldDB" id="A0A8G1VZ11"/>
<reference evidence="1 2" key="1">
    <citation type="submission" date="2018-02" db="EMBL/GenBank/DDBJ databases">
        <title>The genomes of Aspergillus section Nigri reveals drivers in fungal speciation.</title>
        <authorList>
            <consortium name="DOE Joint Genome Institute"/>
            <person name="Vesth T.C."/>
            <person name="Nybo J."/>
            <person name="Theobald S."/>
            <person name="Brandl J."/>
            <person name="Frisvad J.C."/>
            <person name="Nielsen K.F."/>
            <person name="Lyhne E.K."/>
            <person name="Kogle M.E."/>
            <person name="Kuo A."/>
            <person name="Riley R."/>
            <person name="Clum A."/>
            <person name="Nolan M."/>
            <person name="Lipzen A."/>
            <person name="Salamov A."/>
            <person name="Henrissat B."/>
            <person name="Wiebenga A."/>
            <person name="De vries R.P."/>
            <person name="Grigoriev I.V."/>
            <person name="Mortensen U.H."/>
            <person name="Andersen M.R."/>
            <person name="Baker S.E."/>
        </authorList>
    </citation>
    <scope>NUCLEOTIDE SEQUENCE [LARGE SCALE GENOMIC DNA]</scope>
    <source>
        <strain evidence="1 2">CBS 313.89</strain>
    </source>
</reference>
<protein>
    <submittedName>
        <fullName evidence="1">Uncharacterized protein</fullName>
    </submittedName>
</protein>
<accession>A0A8G1VZ11</accession>